<name>A0A510PFT5_MICAE</name>
<dbReference type="SUPFAM" id="SSF58113">
    <property type="entry name" value="Apolipoprotein A-I"/>
    <property type="match status" value="1"/>
</dbReference>
<evidence type="ECO:0000313" key="4">
    <source>
        <dbReference type="Proteomes" id="UP000321223"/>
    </source>
</evidence>
<evidence type="ECO:0000256" key="1">
    <source>
        <dbReference type="SAM" id="Coils"/>
    </source>
</evidence>
<protein>
    <submittedName>
        <fullName evidence="3">DUF4164 domain-containing protein</fullName>
    </submittedName>
</protein>
<organism evidence="3 4">
    <name type="scientific">Microcystis aeruginosa 11-30S32</name>
    <dbReference type="NCBI Taxonomy" id="2358142"/>
    <lineage>
        <taxon>Bacteria</taxon>
        <taxon>Bacillati</taxon>
        <taxon>Cyanobacteriota</taxon>
        <taxon>Cyanophyceae</taxon>
        <taxon>Oscillatoriophycideae</taxon>
        <taxon>Chroococcales</taxon>
        <taxon>Microcystaceae</taxon>
        <taxon>Microcystis</taxon>
    </lineage>
</organism>
<keyword evidence="2" id="KW-0812">Transmembrane</keyword>
<dbReference type="Gene3D" id="1.20.120.20">
    <property type="entry name" value="Apolipoprotein"/>
    <property type="match status" value="1"/>
</dbReference>
<feature type="coiled-coil region" evidence="1">
    <location>
        <begin position="65"/>
        <end position="103"/>
    </location>
</feature>
<reference evidence="3 4" key="1">
    <citation type="journal article" date="2019" name="Appl. Environ. Microbiol.">
        <title>Co-occurrence of broad and narrow host-range viruses infecting the toxic bloom-forming cyanobacterium Microcystis aeruginosa.</title>
        <authorList>
            <person name="Morimoto D."/>
            <person name="Tominaga K."/>
            <person name="Nishimura Y."/>
            <person name="Yoshida N."/>
            <person name="Kimura S."/>
            <person name="Sako Y."/>
            <person name="Yoshida T."/>
        </authorList>
    </citation>
    <scope>NUCLEOTIDE SEQUENCE [LARGE SCALE GENOMIC DNA]</scope>
    <source>
        <strain evidence="3 4">11-30S32</strain>
    </source>
</reference>
<keyword evidence="2" id="KW-1133">Transmembrane helix</keyword>
<evidence type="ECO:0000256" key="2">
    <source>
        <dbReference type="SAM" id="Phobius"/>
    </source>
</evidence>
<dbReference type="AlphaFoldDB" id="A0A510PFT5"/>
<accession>A0A510PFT5</accession>
<dbReference type="EMBL" id="BHVU01000036">
    <property type="protein sequence ID" value="GCA92303.1"/>
    <property type="molecule type" value="Genomic_DNA"/>
</dbReference>
<dbReference type="RefSeq" id="WP_147069264.1">
    <property type="nucleotide sequence ID" value="NZ_BHVU01000036.1"/>
</dbReference>
<comment type="caution">
    <text evidence="3">The sequence shown here is derived from an EMBL/GenBank/DDBJ whole genome shotgun (WGS) entry which is preliminary data.</text>
</comment>
<sequence>MTAETLAYSLESVLKEIKDSIKSVDRKLDTFQKDVDQKLDNLEKGFDQKLDNLEKGFDQKLDNLEKGFEQKLETLQKNVEQKLDNLQKNVTDVKIGLATLTEKADSIDNRLIKVEGTQSNQIWTLITLLSASLIVVGFRAFFMGNNP</sequence>
<proteinExistence type="predicted"/>
<dbReference type="Proteomes" id="UP000321223">
    <property type="component" value="Unassembled WGS sequence"/>
</dbReference>
<keyword evidence="1" id="KW-0175">Coiled coil</keyword>
<keyword evidence="2" id="KW-0472">Membrane</keyword>
<gene>
    <name evidence="3" type="ORF">MAE30S32_09550</name>
</gene>
<feature type="transmembrane region" description="Helical" evidence="2">
    <location>
        <begin position="122"/>
        <end position="142"/>
    </location>
</feature>
<evidence type="ECO:0000313" key="3">
    <source>
        <dbReference type="EMBL" id="GCA92303.1"/>
    </source>
</evidence>